<feature type="compositionally biased region" description="Basic and acidic residues" evidence="1">
    <location>
        <begin position="109"/>
        <end position="140"/>
    </location>
</feature>
<dbReference type="AlphaFoldDB" id="A0A1R3L7K1"/>
<protein>
    <submittedName>
        <fullName evidence="2">Uncharacterized protein</fullName>
    </submittedName>
</protein>
<sequence length="140" mass="15919">MLYIPPRDYQSDVTYQYYYWWKENISSFCSIEIDVGMRGKKKMRRVSVESGSQEPRLQLDLNNAPSSCGVVGSFEPRGRCNIRIIKGIARARGANRGARLAKNQLIHHANTEASHDAAGEREDKQGRLHDLDNSEHDALE</sequence>
<proteinExistence type="predicted"/>
<gene>
    <name evidence="2" type="ORF">A4U43_UnF1290</name>
</gene>
<name>A0A1R3L7K1_ASPOF</name>
<evidence type="ECO:0000256" key="1">
    <source>
        <dbReference type="SAM" id="MobiDB-lite"/>
    </source>
</evidence>
<evidence type="ECO:0000313" key="2">
    <source>
        <dbReference type="EMBL" id="ONK55595.1"/>
    </source>
</evidence>
<dbReference type="EMBL" id="KV863363">
    <property type="protein sequence ID" value="ONK55595.1"/>
    <property type="molecule type" value="Genomic_DNA"/>
</dbReference>
<organism evidence="2 3">
    <name type="scientific">Asparagus officinalis</name>
    <name type="common">Garden asparagus</name>
    <dbReference type="NCBI Taxonomy" id="4686"/>
    <lineage>
        <taxon>Eukaryota</taxon>
        <taxon>Viridiplantae</taxon>
        <taxon>Streptophyta</taxon>
        <taxon>Embryophyta</taxon>
        <taxon>Tracheophyta</taxon>
        <taxon>Spermatophyta</taxon>
        <taxon>Magnoliopsida</taxon>
        <taxon>Liliopsida</taxon>
        <taxon>Asparagales</taxon>
        <taxon>Asparagaceae</taxon>
        <taxon>Asparagoideae</taxon>
        <taxon>Asparagus</taxon>
    </lineage>
</organism>
<accession>A0A1R3L7K1</accession>
<dbReference type="Gramene" id="ONK55595">
    <property type="protein sequence ID" value="ONK55595"/>
    <property type="gene ID" value="A4U43_UnF1290"/>
</dbReference>
<dbReference type="Proteomes" id="UP000243459">
    <property type="component" value="Unassembled WGS sequence"/>
</dbReference>
<keyword evidence="3" id="KW-1185">Reference proteome</keyword>
<evidence type="ECO:0000313" key="3">
    <source>
        <dbReference type="Proteomes" id="UP000243459"/>
    </source>
</evidence>
<feature type="region of interest" description="Disordered" evidence="1">
    <location>
        <begin position="107"/>
        <end position="140"/>
    </location>
</feature>
<reference evidence="3" key="1">
    <citation type="journal article" date="2017" name="Nat. Commun.">
        <title>The asparagus genome sheds light on the origin and evolution of a young Y chromosome.</title>
        <authorList>
            <person name="Harkess A."/>
            <person name="Zhou J."/>
            <person name="Xu C."/>
            <person name="Bowers J.E."/>
            <person name="Van der Hulst R."/>
            <person name="Ayyampalayam S."/>
            <person name="Mercati F."/>
            <person name="Riccardi P."/>
            <person name="McKain M.R."/>
            <person name="Kakrana A."/>
            <person name="Tang H."/>
            <person name="Ray J."/>
            <person name="Groenendijk J."/>
            <person name="Arikit S."/>
            <person name="Mathioni S.M."/>
            <person name="Nakano M."/>
            <person name="Shan H."/>
            <person name="Telgmann-Rauber A."/>
            <person name="Kanno A."/>
            <person name="Yue Z."/>
            <person name="Chen H."/>
            <person name="Li W."/>
            <person name="Chen Y."/>
            <person name="Xu X."/>
            <person name="Zhang Y."/>
            <person name="Luo S."/>
            <person name="Chen H."/>
            <person name="Gao J."/>
            <person name="Mao Z."/>
            <person name="Pires J.C."/>
            <person name="Luo M."/>
            <person name="Kudrna D."/>
            <person name="Wing R.A."/>
            <person name="Meyers B.C."/>
            <person name="Yi K."/>
            <person name="Kong H."/>
            <person name="Lavrijsen P."/>
            <person name="Sunseri F."/>
            <person name="Falavigna A."/>
            <person name="Ye Y."/>
            <person name="Leebens-Mack J.H."/>
            <person name="Chen G."/>
        </authorList>
    </citation>
    <scope>NUCLEOTIDE SEQUENCE [LARGE SCALE GENOMIC DNA]</scope>
    <source>
        <strain evidence="3">cv. DH0086</strain>
    </source>
</reference>